<dbReference type="InterPro" id="IPR000073">
    <property type="entry name" value="AB_hydrolase_1"/>
</dbReference>
<reference evidence="2 3" key="1">
    <citation type="submission" date="2016-09" db="EMBL/GenBank/DDBJ databases">
        <title>Alteromonas lipolytica, a new species isolated from sea water.</title>
        <authorList>
            <person name="Wu Y.-H."/>
            <person name="Cheng H."/>
            <person name="Xu X.-W."/>
        </authorList>
    </citation>
    <scope>NUCLEOTIDE SEQUENCE [LARGE SCALE GENOMIC DNA]</scope>
    <source>
        <strain evidence="2 3">JW12</strain>
    </source>
</reference>
<dbReference type="PANTHER" id="PTHR43798:SF33">
    <property type="entry name" value="HYDROLASE, PUTATIVE (AFU_ORTHOLOGUE AFUA_2G14860)-RELATED"/>
    <property type="match status" value="1"/>
</dbReference>
<dbReference type="GO" id="GO:0046464">
    <property type="term" value="P:acylglycerol catabolic process"/>
    <property type="evidence" value="ECO:0007669"/>
    <property type="project" value="TreeGrafter"/>
</dbReference>
<name>A0A1E8FCM5_9ALTE</name>
<dbReference type="EMBL" id="MJIC01000015">
    <property type="protein sequence ID" value="OFI33516.1"/>
    <property type="molecule type" value="Genomic_DNA"/>
</dbReference>
<dbReference type="RefSeq" id="WP_070177892.1">
    <property type="nucleotide sequence ID" value="NZ_BMJR01000002.1"/>
</dbReference>
<evidence type="ECO:0000313" key="2">
    <source>
        <dbReference type="EMBL" id="OFI33516.1"/>
    </source>
</evidence>
<dbReference type="AlphaFoldDB" id="A0A1E8FCM5"/>
<dbReference type="STRING" id="1856405.BFC17_04465"/>
<organism evidence="2 3">
    <name type="scientific">Alteromonas lipolytica</name>
    <dbReference type="NCBI Taxonomy" id="1856405"/>
    <lineage>
        <taxon>Bacteria</taxon>
        <taxon>Pseudomonadati</taxon>
        <taxon>Pseudomonadota</taxon>
        <taxon>Gammaproteobacteria</taxon>
        <taxon>Alteromonadales</taxon>
        <taxon>Alteromonadaceae</taxon>
        <taxon>Alteromonas/Salinimonas group</taxon>
        <taxon>Alteromonas</taxon>
    </lineage>
</organism>
<keyword evidence="3" id="KW-1185">Reference proteome</keyword>
<dbReference type="Gene3D" id="3.40.50.1820">
    <property type="entry name" value="alpha/beta hydrolase"/>
    <property type="match status" value="1"/>
</dbReference>
<comment type="caution">
    <text evidence="2">The sequence shown here is derived from an EMBL/GenBank/DDBJ whole genome shotgun (WGS) entry which is preliminary data.</text>
</comment>
<protein>
    <recommendedName>
        <fullName evidence="1">AB hydrolase-1 domain-containing protein</fullName>
    </recommendedName>
</protein>
<dbReference type="InterPro" id="IPR050266">
    <property type="entry name" value="AB_hydrolase_sf"/>
</dbReference>
<dbReference type="GO" id="GO:0016020">
    <property type="term" value="C:membrane"/>
    <property type="evidence" value="ECO:0007669"/>
    <property type="project" value="TreeGrafter"/>
</dbReference>
<dbReference type="GO" id="GO:0047372">
    <property type="term" value="F:monoacylglycerol lipase activity"/>
    <property type="evidence" value="ECO:0007669"/>
    <property type="project" value="TreeGrafter"/>
</dbReference>
<dbReference type="InterPro" id="IPR029058">
    <property type="entry name" value="AB_hydrolase_fold"/>
</dbReference>
<dbReference type="Proteomes" id="UP000176037">
    <property type="component" value="Unassembled WGS sequence"/>
</dbReference>
<feature type="domain" description="AB hydrolase-1" evidence="1">
    <location>
        <begin position="64"/>
        <end position="305"/>
    </location>
</feature>
<sequence>MTSPTIKPQWQPGQFILAPYEGKHPPTEQWVQDALDDNPVRTSFEIDGLSIELLIWGDEGKPGLLFLHGAGAQADWWNVIAPAFAKEYRVAAISWSGMGRSDWRPRYTIDNWGKEALKAIEVAGLDKAGKPMVIAHSLGGSPLFYLSANHSEQVHAGILVDSFIPKFKAGGSPPKREKLQRYATVEAALARYRFMPEQGTDYPEIVDYIARQSLRWVEEDGEDPAGWTWRFDPSMFASLDVSGVADLVPEAKIPLALIAGEQSGLVRNTNLASIRETLPNCPVAVAIPQARHHIMIDQPLALIAALRVTLQTLSASS</sequence>
<accession>A0A1E8FCM5</accession>
<evidence type="ECO:0000259" key="1">
    <source>
        <dbReference type="Pfam" id="PF12697"/>
    </source>
</evidence>
<gene>
    <name evidence="2" type="ORF">BFC17_04465</name>
</gene>
<dbReference type="Pfam" id="PF12697">
    <property type="entry name" value="Abhydrolase_6"/>
    <property type="match status" value="1"/>
</dbReference>
<dbReference type="OrthoDB" id="9779853at2"/>
<evidence type="ECO:0000313" key="3">
    <source>
        <dbReference type="Proteomes" id="UP000176037"/>
    </source>
</evidence>
<dbReference type="SUPFAM" id="SSF53474">
    <property type="entry name" value="alpha/beta-Hydrolases"/>
    <property type="match status" value="1"/>
</dbReference>
<proteinExistence type="predicted"/>
<dbReference type="PANTHER" id="PTHR43798">
    <property type="entry name" value="MONOACYLGLYCEROL LIPASE"/>
    <property type="match status" value="1"/>
</dbReference>